<evidence type="ECO:0000313" key="5">
    <source>
        <dbReference type="Proteomes" id="UP000518752"/>
    </source>
</evidence>
<comment type="caution">
    <text evidence="4">The sequence shown here is derived from an EMBL/GenBank/DDBJ whole genome shotgun (WGS) entry which is preliminary data.</text>
</comment>
<feature type="coiled-coil region" evidence="1">
    <location>
        <begin position="298"/>
        <end position="353"/>
    </location>
</feature>
<protein>
    <recommendedName>
        <fullName evidence="3">Ubinuclein middle domain-containing protein</fullName>
    </recommendedName>
</protein>
<dbReference type="EMBL" id="JAACJN010000271">
    <property type="protein sequence ID" value="KAF5353045.1"/>
    <property type="molecule type" value="Genomic_DNA"/>
</dbReference>
<dbReference type="Proteomes" id="UP000518752">
    <property type="component" value="Unassembled WGS sequence"/>
</dbReference>
<evidence type="ECO:0000256" key="1">
    <source>
        <dbReference type="SAM" id="Coils"/>
    </source>
</evidence>
<keyword evidence="1" id="KW-0175">Coiled coil</keyword>
<dbReference type="InterPro" id="IPR026947">
    <property type="entry name" value="UBN_middle_dom"/>
</dbReference>
<feature type="compositionally biased region" description="Low complexity" evidence="2">
    <location>
        <begin position="81"/>
        <end position="94"/>
    </location>
</feature>
<sequence>MRAAEVETLGVMEKARKKKEDHASFSEAIDCQSFLLSDFHTQGFRYRDNRASMSGNKRVNLDEWLQTPASTPRSNRSGVASQITVSSTPSSSQSRTGPLHSPLVPPSRSVSVSRSMTSETAGVASRSRCPLSTLYHNPVSRRNSTQESSISSQLTSSPLIAAAGGTTTAIAPTGTTTTFTASCSPSGSSSRLLPFPSQSKTMILSPSSTRSSPGGPFPSGIQPPPSECQSCDGLKKTIAEMYLSERRYQARIAKLEFNANKAMTDAEEAGSDSNASIAELQIQLDEMRYSSEIVLQDLQAERSKVRVLEGEKKAYSDRIQDLVRERKNDKGEIQRQKKRIDELDVAYTAKEKEVEGIAAKFEQRKNEACLKHNLIIAAKLEQQKNAACLKHNLILHLDGEVKKKNSYISCLEKERDALRGELDEGMNLTLSEDLVLEPTPPSTRTTHFEDPEVVWNEDSPSCVVVERDYLLLNEDVSAPAPTEELTFNPINQSPTPPSLSVPFIAPSRSQSASGPFTVPSLGPAPSESSPIVIYGSKPSGVSAPLKGNFEVLKRLRWNHREIEDDHVEIDDHDAADEGPSTSLGMKRKKAQGSDGKQRKLVRMMQKSLGRLRDAVYSAHWREGSKLPSALKPVIVQLAIDAIICDEYGEDLFSFLPTILPFDKGRIMRHIKRLVFEKHLALLVDRQNALLEEFEDQVQEKFIQIEEEGWKETGPEILLIESQEEEGNKYLFEPPGQFEDDDTGSSTASPQRFFPMNRSLKTITWELTLLANECWRLEQENSEQDQKEVGDEERSGLVLLKS</sequence>
<accession>A0A8H5D3P1</accession>
<feature type="compositionally biased region" description="Low complexity" evidence="2">
    <location>
        <begin position="106"/>
        <end position="115"/>
    </location>
</feature>
<feature type="region of interest" description="Disordered" evidence="2">
    <location>
        <begin position="62"/>
        <end position="126"/>
    </location>
</feature>
<evidence type="ECO:0000256" key="2">
    <source>
        <dbReference type="SAM" id="MobiDB-lite"/>
    </source>
</evidence>
<proteinExistence type="predicted"/>
<feature type="region of interest" description="Disordered" evidence="2">
    <location>
        <begin position="202"/>
        <end position="226"/>
    </location>
</feature>
<feature type="domain" description="Ubinuclein middle" evidence="3">
    <location>
        <begin position="600"/>
        <end position="782"/>
    </location>
</feature>
<feature type="region of interest" description="Disordered" evidence="2">
    <location>
        <begin position="729"/>
        <end position="750"/>
    </location>
</feature>
<reference evidence="4 5" key="1">
    <citation type="journal article" date="2020" name="ISME J.">
        <title>Uncovering the hidden diversity of litter-decomposition mechanisms in mushroom-forming fungi.</title>
        <authorList>
            <person name="Floudas D."/>
            <person name="Bentzer J."/>
            <person name="Ahren D."/>
            <person name="Johansson T."/>
            <person name="Persson P."/>
            <person name="Tunlid A."/>
        </authorList>
    </citation>
    <scope>NUCLEOTIDE SEQUENCE [LARGE SCALE GENOMIC DNA]</scope>
    <source>
        <strain evidence="4 5">CBS 406.79</strain>
    </source>
</reference>
<evidence type="ECO:0000259" key="3">
    <source>
        <dbReference type="Pfam" id="PF14075"/>
    </source>
</evidence>
<evidence type="ECO:0000313" key="4">
    <source>
        <dbReference type="EMBL" id="KAF5353045.1"/>
    </source>
</evidence>
<dbReference type="Pfam" id="PF14075">
    <property type="entry name" value="UBN_AB"/>
    <property type="match status" value="1"/>
</dbReference>
<feature type="region of interest" description="Disordered" evidence="2">
    <location>
        <begin position="568"/>
        <end position="599"/>
    </location>
</feature>
<organism evidence="4 5">
    <name type="scientific">Collybiopsis confluens</name>
    <dbReference type="NCBI Taxonomy" id="2823264"/>
    <lineage>
        <taxon>Eukaryota</taxon>
        <taxon>Fungi</taxon>
        <taxon>Dikarya</taxon>
        <taxon>Basidiomycota</taxon>
        <taxon>Agaricomycotina</taxon>
        <taxon>Agaricomycetes</taxon>
        <taxon>Agaricomycetidae</taxon>
        <taxon>Agaricales</taxon>
        <taxon>Marasmiineae</taxon>
        <taxon>Omphalotaceae</taxon>
        <taxon>Collybiopsis</taxon>
    </lineage>
</organism>
<name>A0A8H5D3P1_9AGAR</name>
<keyword evidence="5" id="KW-1185">Reference proteome</keyword>
<feature type="region of interest" description="Disordered" evidence="2">
    <location>
        <begin position="779"/>
        <end position="801"/>
    </location>
</feature>
<feature type="compositionally biased region" description="Polar residues" evidence="2">
    <location>
        <begin position="67"/>
        <end position="80"/>
    </location>
</feature>
<dbReference type="AlphaFoldDB" id="A0A8H5D3P1"/>
<gene>
    <name evidence="4" type="ORF">D9757_011851</name>
</gene>
<feature type="compositionally biased region" description="Basic and acidic residues" evidence="2">
    <location>
        <begin position="779"/>
        <end position="794"/>
    </location>
</feature>
<feature type="compositionally biased region" description="Low complexity" evidence="2">
    <location>
        <begin position="205"/>
        <end position="220"/>
    </location>
</feature>